<dbReference type="Proteomes" id="UP000070457">
    <property type="component" value="Unassembled WGS sequence"/>
</dbReference>
<evidence type="ECO:0000256" key="1">
    <source>
        <dbReference type="SAM" id="Phobius"/>
    </source>
</evidence>
<evidence type="ECO:0000256" key="2">
    <source>
        <dbReference type="SAM" id="SignalP"/>
    </source>
</evidence>
<comment type="caution">
    <text evidence="4">The sequence shown here is derived from an EMBL/GenBank/DDBJ whole genome shotgun (WGS) entry which is preliminary data.</text>
</comment>
<feature type="transmembrane region" description="Helical" evidence="1">
    <location>
        <begin position="247"/>
        <end position="269"/>
    </location>
</feature>
<gene>
    <name evidence="4" type="ORF">TR69_WS6001000238</name>
</gene>
<dbReference type="InterPro" id="IPR018702">
    <property type="entry name" value="DUF2207"/>
</dbReference>
<evidence type="ECO:0000313" key="4">
    <source>
        <dbReference type="EMBL" id="KXK27362.1"/>
    </source>
</evidence>
<accession>A0A136M0E0</accession>
<evidence type="ECO:0000313" key="5">
    <source>
        <dbReference type="Proteomes" id="UP000070457"/>
    </source>
</evidence>
<keyword evidence="1" id="KW-1133">Transmembrane helix</keyword>
<evidence type="ECO:0000259" key="3">
    <source>
        <dbReference type="Pfam" id="PF09972"/>
    </source>
</evidence>
<keyword evidence="2" id="KW-0732">Signal</keyword>
<dbReference type="STRING" id="1617426.TR69_WS6001000238"/>
<name>A0A136M0E0_9BACT</name>
<dbReference type="Pfam" id="PF09972">
    <property type="entry name" value="DUF2207"/>
    <property type="match status" value="1"/>
</dbReference>
<dbReference type="EMBL" id="JYNZ01000002">
    <property type="protein sequence ID" value="KXK27362.1"/>
    <property type="molecule type" value="Genomic_DNA"/>
</dbReference>
<organism evidence="4 5">
    <name type="scientific">candidate division WS6 bacterium OLB20</name>
    <dbReference type="NCBI Taxonomy" id="1617426"/>
    <lineage>
        <taxon>Bacteria</taxon>
        <taxon>Candidatus Dojkabacteria</taxon>
    </lineage>
</organism>
<dbReference type="AlphaFoldDB" id="A0A136M0E0"/>
<proteinExistence type="predicted"/>
<reference evidence="4 5" key="1">
    <citation type="submission" date="2015-02" db="EMBL/GenBank/DDBJ databases">
        <title>Improved understanding of the partial-nitritation anammox process through 23 genomes representing the majority of the microbial community.</title>
        <authorList>
            <person name="Speth D.R."/>
            <person name="In T Zandt M."/>
            <person name="Guerrero Cruz S."/>
            <person name="Jetten M.S."/>
            <person name="Dutilh B.E."/>
        </authorList>
    </citation>
    <scope>NUCLEOTIDE SEQUENCE [LARGE SCALE GENOMIC DNA]</scope>
    <source>
        <strain evidence="4">OLB20</strain>
    </source>
</reference>
<dbReference type="PATRIC" id="fig|1617426.3.peg.234"/>
<feature type="domain" description="DUF2207" evidence="3">
    <location>
        <begin position="30"/>
        <end position="225"/>
    </location>
</feature>
<keyword evidence="1" id="KW-0812">Transmembrane</keyword>
<sequence>MKRSLLTLVLLFTLLLPAAATAQTPSGPERITDFHSEIQIDENGTMRVTETIRVVALGGQIRRGIYRDFPTRYTDTFGFTQRTGFSITGIRRDGKAEPYHTENLQNGVRVYIGEEDVFLNPGVYTYTINYETDRQLGFFEDHDELYYNITGNGWSFSIEESSANIYFPTHFKPEDLNAYAYTGASGERGEDYSVEVTESNNRPVVRYKSTRPLSPGEGLTVVIEWDKGLIESPSAAEQAVNFLLDNGLLICGLCFTALFILFCLLTWLIKGRDPETGVIVPLFSPPDNLSPAEVGLPGPAWAWVMTGRS</sequence>
<protein>
    <recommendedName>
        <fullName evidence="3">DUF2207 domain-containing protein</fullName>
    </recommendedName>
</protein>
<feature type="signal peptide" evidence="2">
    <location>
        <begin position="1"/>
        <end position="22"/>
    </location>
</feature>
<feature type="chain" id="PRO_5007475316" description="DUF2207 domain-containing protein" evidence="2">
    <location>
        <begin position="23"/>
        <end position="309"/>
    </location>
</feature>
<keyword evidence="1" id="KW-0472">Membrane</keyword>